<evidence type="ECO:0000256" key="8">
    <source>
        <dbReference type="SAM" id="SignalP"/>
    </source>
</evidence>
<reference evidence="10 11" key="1">
    <citation type="submission" date="2021-01" db="EMBL/GenBank/DDBJ databases">
        <title>Whole genome shotgun sequence of Plantactinospora endophytica NBRC 110450.</title>
        <authorList>
            <person name="Komaki H."/>
            <person name="Tamura T."/>
        </authorList>
    </citation>
    <scope>NUCLEOTIDE SEQUENCE [LARGE SCALE GENOMIC DNA]</scope>
    <source>
        <strain evidence="10 11">NBRC 110450</strain>
    </source>
</reference>
<evidence type="ECO:0000313" key="10">
    <source>
        <dbReference type="EMBL" id="GIG86420.1"/>
    </source>
</evidence>
<feature type="chain" id="PRO_5046259504" description="Beta-xylanase" evidence="8">
    <location>
        <begin position="38"/>
        <end position="1121"/>
    </location>
</feature>
<dbReference type="InterPro" id="IPR008979">
    <property type="entry name" value="Galactose-bd-like_sf"/>
</dbReference>
<dbReference type="SMART" id="SM00633">
    <property type="entry name" value="Glyco_10"/>
    <property type="match status" value="1"/>
</dbReference>
<dbReference type="SUPFAM" id="SSF49785">
    <property type="entry name" value="Galactose-binding domain-like"/>
    <property type="match status" value="2"/>
</dbReference>
<protein>
    <recommendedName>
        <fullName evidence="7">Beta-xylanase</fullName>
        <ecNumber evidence="7">3.2.1.8</ecNumber>
    </recommendedName>
</protein>
<dbReference type="PRINTS" id="PR00134">
    <property type="entry name" value="GLHYDRLASE10"/>
</dbReference>
<comment type="similarity">
    <text evidence="1 7">Belongs to the glycosyl hydrolase 10 (cellulase F) family.</text>
</comment>
<dbReference type="InterPro" id="IPR044846">
    <property type="entry name" value="GH10"/>
</dbReference>
<dbReference type="Gene3D" id="3.20.20.80">
    <property type="entry name" value="Glycosidases"/>
    <property type="match status" value="1"/>
</dbReference>
<dbReference type="InterPro" id="IPR003305">
    <property type="entry name" value="CenC_carb-bd"/>
</dbReference>
<dbReference type="Gene3D" id="2.60.40.1190">
    <property type="match status" value="1"/>
</dbReference>
<dbReference type="Gene3D" id="2.60.40.290">
    <property type="match status" value="1"/>
</dbReference>
<comment type="catalytic activity">
    <reaction evidence="7">
        <text>Endohydrolysis of (1-&gt;4)-beta-D-xylosidic linkages in xylans.</text>
        <dbReference type="EC" id="3.2.1.8"/>
    </reaction>
</comment>
<evidence type="ECO:0000256" key="7">
    <source>
        <dbReference type="RuleBase" id="RU361174"/>
    </source>
</evidence>
<keyword evidence="6 7" id="KW-0624">Polysaccharide degradation</keyword>
<dbReference type="PROSITE" id="PS51760">
    <property type="entry name" value="GH10_2"/>
    <property type="match status" value="1"/>
</dbReference>
<evidence type="ECO:0000256" key="4">
    <source>
        <dbReference type="ARBA" id="ARBA00023277"/>
    </source>
</evidence>
<dbReference type="Pfam" id="PF02018">
    <property type="entry name" value="CBM_4_9"/>
    <property type="match status" value="2"/>
</dbReference>
<proteinExistence type="inferred from homology"/>
<dbReference type="PANTHER" id="PTHR31490:SF90">
    <property type="entry name" value="ENDO-1,4-BETA-XYLANASE A"/>
    <property type="match status" value="1"/>
</dbReference>
<dbReference type="InterPro" id="IPR017853">
    <property type="entry name" value="GH"/>
</dbReference>
<sequence>MRIGHRPVKPARRMTAFVTSLLLTIVGSVAFAAPAQAADRVVLANDFESGSYAPWGPRGAVTLGITAEGHESANSLSVTGRTANWQGAAIDAAARFEPGGTYVISAWAKLPAGTTGSAGVHFTMEATPADGGANTYTWIGDNVPTTAENWVRIGGSYTMPAGLTAANLYVEAEGTTPYLLDDISITTPQGGPEPGAVVVDTDFEDGLDGWGPRDGGPGAPTVGLTDLAHGGEAAALVGNRVNQGAGIGRDVSALFETGVTYEFRAWLRFAEGQPTDQIWLSLASTSGGSQSFSTLAQFDGITNTGWTEVTASFTMPAADSALLYFETRWQNGEAGNTSNFLVDDIVVRVPEPPVIEDLAPIHETTDFPMGVAIDSRETVGAAAQLLTRHFNNITPENHMKPEAWYDAERTFRPHDQAIALMDFARANNLGVYGHVLVWHSQTPAWFFQDEAGAPLSTSAAHQQVLRDRLRTHVFAVAESLSDRYGPFGSATNPMRAFDVVNEVVADSGEFGDGLRRSEWYRILGEEYIDLAFRYADEAFNDVHAVAGTDPVTLFINDYNTEQLGKQGRYKALVQRLIARGVPVDGVGHQFHVSLATPVANLGTALAAFEDLPVTQAVTELDVVTGTPVTRANLIEQGYYFRDAFRLFRTYADDLFVVTVWGLTDGRSWRAGNGAPLVFDDNLKAKPAYHGAVDGELPARLRTANVFAGDVALSDTATSDLTWRKLPLHAVEDLAKFQLRWAPDHLTAFVTVSDAAASAGDEVSFVLADQTYTVARNGSGNVPAVAKERSGGYDIVAHLPLTDAAEGDTLTLDVQVGNDGRTAGWNAPGALGTLGLVEELSYLEVTQARTAPVVDGTVDTTWADARAVTTAKAVSGADGATATVRTLWRDQTLYVLAEVADPVVDVSGSDPWTRDSVEIYVDGGNAKNGPYRYDDTQIRINADNGVSFGTGDETFQRGRLTSATVRTETGYTVEAAISLLEYGGLDTFHGLDFQVNDATGGTRTAIRNWADQLGTGYQTTSRWGVGRLVGPADGNVDIKVTNFTQWGSDSGGGYCANVVATNRTDKPVDWYGYVELGGQIYTAWNFQRQLQGDGSYRIHGDAWNRTLKPGASTFSVGYCANR</sequence>
<gene>
    <name evidence="10" type="ORF">Pen02_13560</name>
</gene>
<keyword evidence="3 7" id="KW-0378">Hydrolase</keyword>
<evidence type="ECO:0000313" key="11">
    <source>
        <dbReference type="Proteomes" id="UP000646749"/>
    </source>
</evidence>
<dbReference type="InterPro" id="IPR012291">
    <property type="entry name" value="CBM2_carb-bd_dom_sf"/>
</dbReference>
<dbReference type="EC" id="3.2.1.8" evidence="7"/>
<feature type="signal peptide" evidence="8">
    <location>
        <begin position="1"/>
        <end position="37"/>
    </location>
</feature>
<accession>A0ABQ4DVE5</accession>
<keyword evidence="5 7" id="KW-0326">Glycosidase</keyword>
<keyword evidence="8" id="KW-0732">Signal</keyword>
<dbReference type="SUPFAM" id="SSF51445">
    <property type="entry name" value="(Trans)glycosidases"/>
    <property type="match status" value="1"/>
</dbReference>
<dbReference type="InterPro" id="IPR001000">
    <property type="entry name" value="GH10_dom"/>
</dbReference>
<name>A0ABQ4DVE5_9ACTN</name>
<dbReference type="EMBL" id="BONW01000004">
    <property type="protein sequence ID" value="GIG86420.1"/>
    <property type="molecule type" value="Genomic_DNA"/>
</dbReference>
<evidence type="ECO:0000256" key="2">
    <source>
        <dbReference type="ARBA" id="ARBA00022737"/>
    </source>
</evidence>
<dbReference type="Proteomes" id="UP000646749">
    <property type="component" value="Unassembled WGS sequence"/>
</dbReference>
<organism evidence="10 11">
    <name type="scientific">Plantactinospora endophytica</name>
    <dbReference type="NCBI Taxonomy" id="673535"/>
    <lineage>
        <taxon>Bacteria</taxon>
        <taxon>Bacillati</taxon>
        <taxon>Actinomycetota</taxon>
        <taxon>Actinomycetes</taxon>
        <taxon>Micromonosporales</taxon>
        <taxon>Micromonosporaceae</taxon>
        <taxon>Plantactinospora</taxon>
    </lineage>
</organism>
<dbReference type="PANTHER" id="PTHR31490">
    <property type="entry name" value="GLYCOSYL HYDROLASE"/>
    <property type="match status" value="1"/>
</dbReference>
<keyword evidence="2" id="KW-0677">Repeat</keyword>
<dbReference type="CDD" id="cd00005">
    <property type="entry name" value="CBM9_like_1"/>
    <property type="match status" value="1"/>
</dbReference>
<dbReference type="Pfam" id="PF00331">
    <property type="entry name" value="Glyco_hydro_10"/>
    <property type="match status" value="1"/>
</dbReference>
<evidence type="ECO:0000256" key="6">
    <source>
        <dbReference type="ARBA" id="ARBA00023326"/>
    </source>
</evidence>
<evidence type="ECO:0000259" key="9">
    <source>
        <dbReference type="PROSITE" id="PS51760"/>
    </source>
</evidence>
<dbReference type="SUPFAM" id="SSF49384">
    <property type="entry name" value="Carbohydrate-binding domain"/>
    <property type="match status" value="1"/>
</dbReference>
<evidence type="ECO:0000256" key="5">
    <source>
        <dbReference type="ARBA" id="ARBA00023295"/>
    </source>
</evidence>
<keyword evidence="4 7" id="KW-0119">Carbohydrate metabolism</keyword>
<dbReference type="SUPFAM" id="SSF49344">
    <property type="entry name" value="CBD9-like"/>
    <property type="match status" value="1"/>
</dbReference>
<keyword evidence="11" id="KW-1185">Reference proteome</keyword>
<dbReference type="Pfam" id="PF06452">
    <property type="entry name" value="CBM9_1"/>
    <property type="match status" value="1"/>
</dbReference>
<comment type="caution">
    <text evidence="10">The sequence shown here is derived from an EMBL/GenBank/DDBJ whole genome shotgun (WGS) entry which is preliminary data.</text>
</comment>
<feature type="domain" description="GH10" evidence="9">
    <location>
        <begin position="352"/>
        <end position="694"/>
    </location>
</feature>
<evidence type="ECO:0000256" key="3">
    <source>
        <dbReference type="ARBA" id="ARBA00022801"/>
    </source>
</evidence>
<dbReference type="InterPro" id="IPR008965">
    <property type="entry name" value="CBM2/CBM3_carb-bd_dom_sf"/>
</dbReference>
<evidence type="ECO:0000256" key="1">
    <source>
        <dbReference type="ARBA" id="ARBA00007495"/>
    </source>
</evidence>
<dbReference type="Gene3D" id="2.60.120.260">
    <property type="entry name" value="Galactose-binding domain-like"/>
    <property type="match status" value="2"/>
</dbReference>
<dbReference type="InterPro" id="IPR010502">
    <property type="entry name" value="Carb-bd_dom_fam9"/>
</dbReference>